<keyword evidence="10" id="KW-1185">Reference proteome</keyword>
<dbReference type="GO" id="GO:0005634">
    <property type="term" value="C:nucleus"/>
    <property type="evidence" value="ECO:0007669"/>
    <property type="project" value="UniProtKB-SubCell"/>
</dbReference>
<keyword evidence="5" id="KW-0862">Zinc</keyword>
<keyword evidence="2" id="KW-0479">Metal-binding</keyword>
<evidence type="ECO:0000256" key="1">
    <source>
        <dbReference type="ARBA" id="ARBA00004123"/>
    </source>
</evidence>
<dbReference type="FunFam" id="3.30.160.60:FF:000100">
    <property type="entry name" value="Zinc finger 45-like"/>
    <property type="match status" value="1"/>
</dbReference>
<dbReference type="Pfam" id="PF00096">
    <property type="entry name" value="zf-C2H2"/>
    <property type="match status" value="2"/>
</dbReference>
<dbReference type="STRING" id="6198.A0A074Z985"/>
<evidence type="ECO:0000256" key="7">
    <source>
        <dbReference type="PROSITE-ProRule" id="PRU00042"/>
    </source>
</evidence>
<feature type="domain" description="C2H2-type" evidence="8">
    <location>
        <begin position="103"/>
        <end position="131"/>
    </location>
</feature>
<name>A0A074Z985_OPIVI</name>
<keyword evidence="4 7" id="KW-0863">Zinc-finger</keyword>
<evidence type="ECO:0000256" key="4">
    <source>
        <dbReference type="ARBA" id="ARBA00022771"/>
    </source>
</evidence>
<evidence type="ECO:0000256" key="3">
    <source>
        <dbReference type="ARBA" id="ARBA00022737"/>
    </source>
</evidence>
<dbReference type="GeneID" id="20329622"/>
<evidence type="ECO:0000313" key="9">
    <source>
        <dbReference type="EMBL" id="KER19800.1"/>
    </source>
</evidence>
<dbReference type="KEGG" id="ovi:T265_15457"/>
<dbReference type="InterPro" id="IPR036236">
    <property type="entry name" value="Znf_C2H2_sf"/>
</dbReference>
<sequence>MYWSVFVLSFKTGRYIKQHMKRFINFCYQSKPSSKHVHESHDRGIPCSKCGKCFTNWSKLCRHQRDVHRNENQLQCHECGVLFSQKSNLDRHMRTKHETQVPHICEQCGKMYARQDMPRKHVKTTHVKDPILHLQMAEHSISLALEG</sequence>
<dbReference type="Gene3D" id="3.30.160.60">
    <property type="entry name" value="Classic Zinc Finger"/>
    <property type="match status" value="2"/>
</dbReference>
<dbReference type="SMART" id="SM00355">
    <property type="entry name" value="ZnF_C2H2"/>
    <property type="match status" value="3"/>
</dbReference>
<keyword evidence="6" id="KW-0539">Nucleus</keyword>
<protein>
    <recommendedName>
        <fullName evidence="8">C2H2-type domain-containing protein</fullName>
    </recommendedName>
</protein>
<dbReference type="CTD" id="20329622"/>
<dbReference type="PROSITE" id="PS50157">
    <property type="entry name" value="ZINC_FINGER_C2H2_2"/>
    <property type="match status" value="3"/>
</dbReference>
<organism evidence="9 10">
    <name type="scientific">Opisthorchis viverrini</name>
    <name type="common">Southeast Asian liver fluke</name>
    <dbReference type="NCBI Taxonomy" id="6198"/>
    <lineage>
        <taxon>Eukaryota</taxon>
        <taxon>Metazoa</taxon>
        <taxon>Spiralia</taxon>
        <taxon>Lophotrochozoa</taxon>
        <taxon>Platyhelminthes</taxon>
        <taxon>Trematoda</taxon>
        <taxon>Digenea</taxon>
        <taxon>Opisthorchiida</taxon>
        <taxon>Opisthorchiata</taxon>
        <taxon>Opisthorchiidae</taxon>
        <taxon>Opisthorchis</taxon>
    </lineage>
</organism>
<dbReference type="OrthoDB" id="6137041at2759"/>
<dbReference type="InterPro" id="IPR013087">
    <property type="entry name" value="Znf_C2H2_type"/>
</dbReference>
<gene>
    <name evidence="9" type="ORF">T265_15457</name>
</gene>
<comment type="subcellular location">
    <subcellularLocation>
        <location evidence="1">Nucleus</location>
    </subcellularLocation>
</comment>
<proteinExistence type="predicted"/>
<dbReference type="AlphaFoldDB" id="A0A074Z985"/>
<evidence type="ECO:0000313" key="10">
    <source>
        <dbReference type="Proteomes" id="UP000054324"/>
    </source>
</evidence>
<dbReference type="RefSeq" id="XP_009176460.1">
    <property type="nucleotide sequence ID" value="XM_009178196.1"/>
</dbReference>
<feature type="domain" description="C2H2-type" evidence="8">
    <location>
        <begin position="74"/>
        <end position="102"/>
    </location>
</feature>
<dbReference type="PANTHER" id="PTHR24388">
    <property type="entry name" value="ZINC FINGER PROTEIN"/>
    <property type="match status" value="1"/>
</dbReference>
<dbReference type="PROSITE" id="PS00028">
    <property type="entry name" value="ZINC_FINGER_C2H2_1"/>
    <property type="match status" value="3"/>
</dbReference>
<dbReference type="GO" id="GO:0008270">
    <property type="term" value="F:zinc ion binding"/>
    <property type="evidence" value="ECO:0007669"/>
    <property type="project" value="UniProtKB-KW"/>
</dbReference>
<keyword evidence="3" id="KW-0677">Repeat</keyword>
<evidence type="ECO:0000259" key="8">
    <source>
        <dbReference type="PROSITE" id="PS50157"/>
    </source>
</evidence>
<dbReference type="SUPFAM" id="SSF57667">
    <property type="entry name" value="beta-beta-alpha zinc fingers"/>
    <property type="match status" value="2"/>
</dbReference>
<evidence type="ECO:0000256" key="6">
    <source>
        <dbReference type="ARBA" id="ARBA00023242"/>
    </source>
</evidence>
<dbReference type="Proteomes" id="UP000054324">
    <property type="component" value="Unassembled WGS sequence"/>
</dbReference>
<reference evidence="9 10" key="1">
    <citation type="submission" date="2013-11" db="EMBL/GenBank/DDBJ databases">
        <title>Opisthorchis viverrini - life in the bile duct.</title>
        <authorList>
            <person name="Young N.D."/>
            <person name="Nagarajan N."/>
            <person name="Lin S.J."/>
            <person name="Korhonen P.K."/>
            <person name="Jex A.R."/>
            <person name="Hall R.S."/>
            <person name="Safavi-Hemami H."/>
            <person name="Kaewkong W."/>
            <person name="Bertrand D."/>
            <person name="Gao S."/>
            <person name="Seet Q."/>
            <person name="Wongkham S."/>
            <person name="Teh B.T."/>
            <person name="Wongkham C."/>
            <person name="Intapan P.M."/>
            <person name="Maleewong W."/>
            <person name="Yang X."/>
            <person name="Hu M."/>
            <person name="Wang Z."/>
            <person name="Hofmann A."/>
            <person name="Sternberg P.W."/>
            <person name="Tan P."/>
            <person name="Wang J."/>
            <person name="Gasser R.B."/>
        </authorList>
    </citation>
    <scope>NUCLEOTIDE SEQUENCE [LARGE SCALE GENOMIC DNA]</scope>
</reference>
<feature type="domain" description="C2H2-type" evidence="8">
    <location>
        <begin position="45"/>
        <end position="73"/>
    </location>
</feature>
<evidence type="ECO:0000256" key="5">
    <source>
        <dbReference type="ARBA" id="ARBA00022833"/>
    </source>
</evidence>
<dbReference type="InterPro" id="IPR050527">
    <property type="entry name" value="Snail/Krueppel_Znf"/>
</dbReference>
<evidence type="ECO:0000256" key="2">
    <source>
        <dbReference type="ARBA" id="ARBA00022723"/>
    </source>
</evidence>
<dbReference type="PANTHER" id="PTHR24388:SF54">
    <property type="entry name" value="PROTEIN ESCARGOT"/>
    <property type="match status" value="1"/>
</dbReference>
<accession>A0A074Z985</accession>
<dbReference type="EMBL" id="KL597138">
    <property type="protein sequence ID" value="KER19800.1"/>
    <property type="molecule type" value="Genomic_DNA"/>
</dbReference>
<dbReference type="GO" id="GO:0000981">
    <property type="term" value="F:DNA-binding transcription factor activity, RNA polymerase II-specific"/>
    <property type="evidence" value="ECO:0007669"/>
    <property type="project" value="TreeGrafter"/>
</dbReference>
<dbReference type="GO" id="GO:0000978">
    <property type="term" value="F:RNA polymerase II cis-regulatory region sequence-specific DNA binding"/>
    <property type="evidence" value="ECO:0007669"/>
    <property type="project" value="TreeGrafter"/>
</dbReference>